<dbReference type="EMBL" id="JADNRY010000141">
    <property type="protein sequence ID" value="KAF9063678.1"/>
    <property type="molecule type" value="Genomic_DNA"/>
</dbReference>
<evidence type="ECO:0000313" key="3">
    <source>
        <dbReference type="Proteomes" id="UP000772434"/>
    </source>
</evidence>
<keyword evidence="3" id="KW-1185">Reference proteome</keyword>
<feature type="region of interest" description="Disordered" evidence="1">
    <location>
        <begin position="148"/>
        <end position="208"/>
    </location>
</feature>
<feature type="compositionally biased region" description="Low complexity" evidence="1">
    <location>
        <begin position="174"/>
        <end position="185"/>
    </location>
</feature>
<gene>
    <name evidence="2" type="ORF">BDP27DRAFT_1426692</name>
</gene>
<protein>
    <submittedName>
        <fullName evidence="2">Uncharacterized protein</fullName>
    </submittedName>
</protein>
<sequence length="300" mass="33430">MILLIDARITWLVEVMPMFAEPDAWKVHTLRNVVGAVTEDPLAVERLYRAGIPVWFYRGLDVSSTVEVQNWIKEEDNPALRLPHSWIDYADDSPMRPIVYNGSVEASQDCYRKMAEECWTIAFPAAIFGADPLHNNVDYSVKLTASSSTSTKLSTPSGSTGNSDSNALAAGPLRTRSPSSASSSQPHKKQKSTKNPPGVQRNKFLKPDSPIMPHAFPKWVEAALSLSHHFKVDEQPRPGETWIRATGTCVRRVFIAAINLLGPIVCQRLAKDWRRLLLLELHGSLQTNTHEGTARLQLLQ</sequence>
<reference evidence="2" key="1">
    <citation type="submission" date="2020-11" db="EMBL/GenBank/DDBJ databases">
        <authorList>
            <consortium name="DOE Joint Genome Institute"/>
            <person name="Ahrendt S."/>
            <person name="Riley R."/>
            <person name="Andreopoulos W."/>
            <person name="Labutti K."/>
            <person name="Pangilinan J."/>
            <person name="Ruiz-Duenas F.J."/>
            <person name="Barrasa J.M."/>
            <person name="Sanchez-Garcia M."/>
            <person name="Camarero S."/>
            <person name="Miyauchi S."/>
            <person name="Serrano A."/>
            <person name="Linde D."/>
            <person name="Babiker R."/>
            <person name="Drula E."/>
            <person name="Ayuso-Fernandez I."/>
            <person name="Pacheco R."/>
            <person name="Padilla G."/>
            <person name="Ferreira P."/>
            <person name="Barriuso J."/>
            <person name="Kellner H."/>
            <person name="Castanera R."/>
            <person name="Alfaro M."/>
            <person name="Ramirez L."/>
            <person name="Pisabarro A.G."/>
            <person name="Kuo A."/>
            <person name="Tritt A."/>
            <person name="Lipzen A."/>
            <person name="He G."/>
            <person name="Yan M."/>
            <person name="Ng V."/>
            <person name="Cullen D."/>
            <person name="Martin F."/>
            <person name="Rosso M.-N."/>
            <person name="Henrissat B."/>
            <person name="Hibbett D."/>
            <person name="Martinez A.T."/>
            <person name="Grigoriev I.V."/>
        </authorList>
    </citation>
    <scope>NUCLEOTIDE SEQUENCE</scope>
    <source>
        <strain evidence="2">AH 40177</strain>
    </source>
</reference>
<proteinExistence type="predicted"/>
<name>A0A9P5U3G2_9AGAR</name>
<evidence type="ECO:0000313" key="2">
    <source>
        <dbReference type="EMBL" id="KAF9063678.1"/>
    </source>
</evidence>
<feature type="compositionally biased region" description="Low complexity" evidence="1">
    <location>
        <begin position="148"/>
        <end position="161"/>
    </location>
</feature>
<organism evidence="2 3">
    <name type="scientific">Rhodocollybia butyracea</name>
    <dbReference type="NCBI Taxonomy" id="206335"/>
    <lineage>
        <taxon>Eukaryota</taxon>
        <taxon>Fungi</taxon>
        <taxon>Dikarya</taxon>
        <taxon>Basidiomycota</taxon>
        <taxon>Agaricomycotina</taxon>
        <taxon>Agaricomycetes</taxon>
        <taxon>Agaricomycetidae</taxon>
        <taxon>Agaricales</taxon>
        <taxon>Marasmiineae</taxon>
        <taxon>Omphalotaceae</taxon>
        <taxon>Rhodocollybia</taxon>
    </lineage>
</organism>
<dbReference type="AlphaFoldDB" id="A0A9P5U3G2"/>
<comment type="caution">
    <text evidence="2">The sequence shown here is derived from an EMBL/GenBank/DDBJ whole genome shotgun (WGS) entry which is preliminary data.</text>
</comment>
<dbReference type="OrthoDB" id="2634326at2759"/>
<dbReference type="Proteomes" id="UP000772434">
    <property type="component" value="Unassembled WGS sequence"/>
</dbReference>
<accession>A0A9P5U3G2</accession>
<evidence type="ECO:0000256" key="1">
    <source>
        <dbReference type="SAM" id="MobiDB-lite"/>
    </source>
</evidence>